<organism evidence="2 3">
    <name type="scientific">Fusarium venenatum</name>
    <dbReference type="NCBI Taxonomy" id="56646"/>
    <lineage>
        <taxon>Eukaryota</taxon>
        <taxon>Fungi</taxon>
        <taxon>Dikarya</taxon>
        <taxon>Ascomycota</taxon>
        <taxon>Pezizomycotina</taxon>
        <taxon>Sordariomycetes</taxon>
        <taxon>Hypocreomycetidae</taxon>
        <taxon>Hypocreales</taxon>
        <taxon>Nectriaceae</taxon>
        <taxon>Fusarium</taxon>
    </lineage>
</organism>
<dbReference type="Proteomes" id="UP000245910">
    <property type="component" value="Chromosome IIII"/>
</dbReference>
<feature type="transmembrane region" description="Helical" evidence="1">
    <location>
        <begin position="110"/>
        <end position="132"/>
    </location>
</feature>
<dbReference type="AlphaFoldDB" id="A0A2L2T1T0"/>
<keyword evidence="3" id="KW-1185">Reference proteome</keyword>
<evidence type="ECO:0000256" key="1">
    <source>
        <dbReference type="SAM" id="Phobius"/>
    </source>
</evidence>
<reference evidence="3" key="1">
    <citation type="submission" date="2014-10" db="EMBL/GenBank/DDBJ databases">
        <authorList>
            <person name="King R."/>
        </authorList>
    </citation>
    <scope>NUCLEOTIDE SEQUENCE [LARGE SCALE GENOMIC DNA]</scope>
    <source>
        <strain evidence="3">A3/5</strain>
    </source>
</reference>
<dbReference type="EMBL" id="LN649232">
    <property type="protein sequence ID" value="CEI40003.1"/>
    <property type="molecule type" value="Genomic_DNA"/>
</dbReference>
<evidence type="ECO:0000313" key="3">
    <source>
        <dbReference type="Proteomes" id="UP000245910"/>
    </source>
</evidence>
<sequence>MSGNLFVESRNENKDYYLHALILGYATEYDILGQILLHNLRWLPTTQSVPQRPSKKSIKNHNSNYRVLETALFSGLPSAKMIALQTLHHSASYFPMGIAPFGHPRVIVRVFNNILSAAVQSMCFICIIYIPVL</sequence>
<keyword evidence="1" id="KW-0812">Transmembrane</keyword>
<name>A0A2L2T1T0_9HYPO</name>
<proteinExistence type="predicted"/>
<evidence type="ECO:0000313" key="2">
    <source>
        <dbReference type="EMBL" id="CEI40003.1"/>
    </source>
</evidence>
<keyword evidence="1" id="KW-1133">Transmembrane helix</keyword>
<accession>A0A2L2T1T0</accession>
<keyword evidence="1" id="KW-0472">Membrane</keyword>
<protein>
    <submittedName>
        <fullName evidence="2">Uncharacterized protein</fullName>
    </submittedName>
</protein>